<reference evidence="3 4" key="1">
    <citation type="submission" date="2016-11" db="EMBL/GenBank/DDBJ databases">
        <title>The macronuclear genome of Stentor coeruleus: a giant cell with tiny introns.</title>
        <authorList>
            <person name="Slabodnick M."/>
            <person name="Ruby J.G."/>
            <person name="Reiff S.B."/>
            <person name="Swart E.C."/>
            <person name="Gosai S."/>
            <person name="Prabakaran S."/>
            <person name="Witkowska E."/>
            <person name="Larue G.E."/>
            <person name="Fisher S."/>
            <person name="Freeman R.M."/>
            <person name="Gunawardena J."/>
            <person name="Chu W."/>
            <person name="Stover N.A."/>
            <person name="Gregory B.D."/>
            <person name="Nowacki M."/>
            <person name="Derisi J."/>
            <person name="Roy S.W."/>
            <person name="Marshall W.F."/>
            <person name="Sood P."/>
        </authorList>
    </citation>
    <scope>NUCLEOTIDE SEQUENCE [LARGE SCALE GENOMIC DNA]</scope>
    <source>
        <strain evidence="3">WM001</strain>
    </source>
</reference>
<dbReference type="AlphaFoldDB" id="A0A1R2AQX9"/>
<organism evidence="3 4">
    <name type="scientific">Stentor coeruleus</name>
    <dbReference type="NCBI Taxonomy" id="5963"/>
    <lineage>
        <taxon>Eukaryota</taxon>
        <taxon>Sar</taxon>
        <taxon>Alveolata</taxon>
        <taxon>Ciliophora</taxon>
        <taxon>Postciliodesmatophora</taxon>
        <taxon>Heterotrichea</taxon>
        <taxon>Heterotrichida</taxon>
        <taxon>Stentoridae</taxon>
        <taxon>Stentor</taxon>
    </lineage>
</organism>
<comment type="caution">
    <text evidence="3">The sequence shown here is derived from an EMBL/GenBank/DDBJ whole genome shotgun (WGS) entry which is preliminary data.</text>
</comment>
<accession>A0A1R2AQX9</accession>
<protein>
    <submittedName>
        <fullName evidence="3">Uncharacterized protein</fullName>
    </submittedName>
</protein>
<evidence type="ECO:0000313" key="3">
    <source>
        <dbReference type="EMBL" id="OMJ66800.1"/>
    </source>
</evidence>
<proteinExistence type="predicted"/>
<dbReference type="Proteomes" id="UP000187209">
    <property type="component" value="Unassembled WGS sequence"/>
</dbReference>
<sequence>MSSHKVNLRLPSPGILIIENPSISRPKSAQPDPESSLQSDNTLFPLSTQSSYDSQRKSLPSSEKLKNFLQITSEKLKSISNTPESPNILGTSCNHKTEIAKLRMEISKLEAERNELLQANKEMSKTLKKINDVPQIDVDLNRVLKYAHFLTLRVKKNCLWNKSFNDIFDSEEMLIQDIKSDNLKKTCLDLLQFILENLSEERESTSCRSSNPNSSLKDTSLPDIVVSNSSNGLTNDDILKICSKSGSLAQNISMHKQKIQQIYETLKDSVDMSKEILENPFANSSKRNIMSFTPGLAGYEDQGTFPSLKLEKTNSENSIGKINRMMF</sequence>
<keyword evidence="1" id="KW-0175">Coiled coil</keyword>
<evidence type="ECO:0000256" key="1">
    <source>
        <dbReference type="SAM" id="Coils"/>
    </source>
</evidence>
<dbReference type="EMBL" id="MPUH01001630">
    <property type="protein sequence ID" value="OMJ66800.1"/>
    <property type="molecule type" value="Genomic_DNA"/>
</dbReference>
<evidence type="ECO:0000313" key="4">
    <source>
        <dbReference type="Proteomes" id="UP000187209"/>
    </source>
</evidence>
<feature type="region of interest" description="Disordered" evidence="2">
    <location>
        <begin position="17"/>
        <end position="59"/>
    </location>
</feature>
<feature type="compositionally biased region" description="Polar residues" evidence="2">
    <location>
        <begin position="21"/>
        <end position="59"/>
    </location>
</feature>
<keyword evidence="4" id="KW-1185">Reference proteome</keyword>
<evidence type="ECO:0000256" key="2">
    <source>
        <dbReference type="SAM" id="MobiDB-lite"/>
    </source>
</evidence>
<feature type="coiled-coil region" evidence="1">
    <location>
        <begin position="99"/>
        <end position="129"/>
    </location>
</feature>
<name>A0A1R2AQX9_9CILI</name>
<gene>
    <name evidence="3" type="ORF">SteCoe_36232</name>
</gene>